<comment type="caution">
    <text evidence="2">The sequence shown here is derived from an EMBL/GenBank/DDBJ whole genome shotgun (WGS) entry which is preliminary data.</text>
</comment>
<sequence length="53" mass="6190">MPFLREAVEKKKKYFIQLLVKGGLLDSYVKSLTLTELEGEYKKLQREKGLDKS</sequence>
<gene>
    <name evidence="2" type="ORF">FZD47_04935</name>
    <name evidence="1" type="ORF">FZD51_02085</name>
</gene>
<dbReference type="Proteomes" id="UP000322139">
    <property type="component" value="Unassembled WGS sequence"/>
</dbReference>
<dbReference type="EMBL" id="VTES01000002">
    <property type="protein sequence ID" value="TYS64720.1"/>
    <property type="molecule type" value="Genomic_DNA"/>
</dbReference>
<reference evidence="3 4" key="1">
    <citation type="submission" date="2019-08" db="EMBL/GenBank/DDBJ databases">
        <title>Bacillus genomes from the desert of Cuatro Cienegas, Coahuila.</title>
        <authorList>
            <person name="Olmedo-Alvarez G."/>
        </authorList>
    </citation>
    <scope>NUCLEOTIDE SEQUENCE [LARGE SCALE GENOMIC DNA]</scope>
    <source>
        <strain evidence="2 4">CH37_1T</strain>
        <strain evidence="1 3">CH446_14T</strain>
    </source>
</reference>
<organism evidence="2 4">
    <name type="scientific">Bacillus infantis</name>
    <dbReference type="NCBI Taxonomy" id="324767"/>
    <lineage>
        <taxon>Bacteria</taxon>
        <taxon>Bacillati</taxon>
        <taxon>Bacillota</taxon>
        <taxon>Bacilli</taxon>
        <taxon>Bacillales</taxon>
        <taxon>Bacillaceae</taxon>
        <taxon>Bacillus</taxon>
    </lineage>
</organism>
<dbReference type="EMBL" id="VTER01000001">
    <property type="protein sequence ID" value="TYS52250.1"/>
    <property type="molecule type" value="Genomic_DNA"/>
</dbReference>
<evidence type="ECO:0000313" key="3">
    <source>
        <dbReference type="Proteomes" id="UP000322139"/>
    </source>
</evidence>
<dbReference type="GeneID" id="97350145"/>
<evidence type="ECO:0000313" key="4">
    <source>
        <dbReference type="Proteomes" id="UP000323732"/>
    </source>
</evidence>
<dbReference type="AlphaFoldDB" id="A0A5D4SN98"/>
<accession>A0A5D4SN98</accession>
<dbReference type="RefSeq" id="WP_022544051.1">
    <property type="nucleotide sequence ID" value="NZ_CP160000.1"/>
</dbReference>
<proteinExistence type="predicted"/>
<evidence type="ECO:0000313" key="1">
    <source>
        <dbReference type="EMBL" id="TYS52250.1"/>
    </source>
</evidence>
<dbReference type="Proteomes" id="UP000323732">
    <property type="component" value="Unassembled WGS sequence"/>
</dbReference>
<protein>
    <submittedName>
        <fullName evidence="2">Fur-regulated basic protein FbpA</fullName>
    </submittedName>
</protein>
<evidence type="ECO:0000313" key="2">
    <source>
        <dbReference type="EMBL" id="TYS64720.1"/>
    </source>
</evidence>
<name>A0A5D4SN98_9BACI</name>